<evidence type="ECO:0000256" key="9">
    <source>
        <dbReference type="ARBA" id="ARBA00022722"/>
    </source>
</evidence>
<keyword evidence="11 14" id="KW-0255">Endonuclease</keyword>
<accession>A0A388TJE6</accession>
<evidence type="ECO:0000256" key="2">
    <source>
        <dbReference type="ARBA" id="ARBA00001946"/>
    </source>
</evidence>
<evidence type="ECO:0000256" key="13">
    <source>
        <dbReference type="ARBA" id="ARBA00023211"/>
    </source>
</evidence>
<dbReference type="PANTHER" id="PTHR10954:SF18">
    <property type="entry name" value="RIBONUCLEASE HII"/>
    <property type="match status" value="1"/>
</dbReference>
<evidence type="ECO:0000313" key="19">
    <source>
        <dbReference type="Proteomes" id="UP000282196"/>
    </source>
</evidence>
<dbReference type="PANTHER" id="PTHR10954">
    <property type="entry name" value="RIBONUCLEASE H2 SUBUNIT A"/>
    <property type="match status" value="1"/>
</dbReference>
<evidence type="ECO:0000259" key="17">
    <source>
        <dbReference type="PROSITE" id="PS51975"/>
    </source>
</evidence>
<feature type="binding site" evidence="14 15">
    <location>
        <position position="8"/>
    </location>
    <ligand>
        <name>a divalent metal cation</name>
        <dbReference type="ChEBI" id="CHEBI:60240"/>
    </ligand>
</feature>
<dbReference type="Gene3D" id="3.30.420.10">
    <property type="entry name" value="Ribonuclease H-like superfamily/Ribonuclease H"/>
    <property type="match status" value="1"/>
</dbReference>
<comment type="function">
    <text evidence="3 14 16">Endonuclease that specifically degrades the RNA of RNA-DNA hybrids.</text>
</comment>
<dbReference type="GO" id="GO:0043137">
    <property type="term" value="P:DNA replication, removal of RNA primer"/>
    <property type="evidence" value="ECO:0007669"/>
    <property type="project" value="TreeGrafter"/>
</dbReference>
<name>A0A388TJE6_9BACT</name>
<dbReference type="GO" id="GO:0004523">
    <property type="term" value="F:RNA-DNA hybrid ribonuclease activity"/>
    <property type="evidence" value="ECO:0007669"/>
    <property type="project" value="UniProtKB-UniRule"/>
</dbReference>
<evidence type="ECO:0000256" key="14">
    <source>
        <dbReference type="HAMAP-Rule" id="MF_00052"/>
    </source>
</evidence>
<dbReference type="SUPFAM" id="SSF53098">
    <property type="entry name" value="Ribonuclease H-like"/>
    <property type="match status" value="1"/>
</dbReference>
<evidence type="ECO:0000256" key="1">
    <source>
        <dbReference type="ARBA" id="ARBA00000077"/>
    </source>
</evidence>
<evidence type="ECO:0000256" key="16">
    <source>
        <dbReference type="RuleBase" id="RU003515"/>
    </source>
</evidence>
<sequence length="191" mass="21609">MITAGIDEAGRGPLTGPVVACAVIIPEGAEIPDLIRDSKKLSEKQREEMYAFITANYHYGIGQADEKEIDRWNILQATFRAMRRAVRALPMTPTRCLVDGNKTIPNLNFPQEAIVKGDTKIKEISAASIIAKVTRDRIMQELHALYPQYNFAENKGYCTEWHVSALRQYGRSPVHRVSFIYPGELEQQKLF</sequence>
<dbReference type="InterPro" id="IPR001352">
    <property type="entry name" value="RNase_HII/HIII"/>
</dbReference>
<gene>
    <name evidence="14 18" type="primary">rnhB</name>
    <name evidence="18" type="ORF">RDn1_096</name>
</gene>
<reference evidence="18 19" key="1">
    <citation type="journal article" date="2019" name="ISME J.">
        <title>Genome analyses of uncultured TG2/ZB3 bacteria in 'Margulisbacteria' specifically attached to ectosymbiotic spirochetes of protists in the termite gut.</title>
        <authorList>
            <person name="Utami Y.D."/>
            <person name="Kuwahara H."/>
            <person name="Igai K."/>
            <person name="Murakami T."/>
            <person name="Sugaya K."/>
            <person name="Morikawa T."/>
            <person name="Nagura Y."/>
            <person name="Yuki M."/>
            <person name="Deevong P."/>
            <person name="Inoue T."/>
            <person name="Kihara K."/>
            <person name="Lo N."/>
            <person name="Yamada A."/>
            <person name="Ohkuma M."/>
            <person name="Hongoh Y."/>
        </authorList>
    </citation>
    <scope>NUCLEOTIDE SEQUENCE [LARGE SCALE GENOMIC DNA]</scope>
    <source>
        <strain evidence="18">RsDinE6-01</strain>
    </source>
</reference>
<dbReference type="Pfam" id="PF01351">
    <property type="entry name" value="RNase_HII"/>
    <property type="match status" value="1"/>
</dbReference>
<protein>
    <recommendedName>
        <fullName evidence="7 14">Ribonuclease HII</fullName>
        <shortName evidence="14">RNase HII</shortName>
        <ecNumber evidence="6 14">3.1.26.4</ecNumber>
    </recommendedName>
</protein>
<comment type="subcellular location">
    <subcellularLocation>
        <location evidence="4 14">Cytoplasm</location>
    </subcellularLocation>
</comment>
<dbReference type="InterPro" id="IPR022898">
    <property type="entry name" value="RNase_HII"/>
</dbReference>
<evidence type="ECO:0000256" key="3">
    <source>
        <dbReference type="ARBA" id="ARBA00004065"/>
    </source>
</evidence>
<feature type="domain" description="RNase H type-2" evidence="17">
    <location>
        <begin position="1"/>
        <end position="191"/>
    </location>
</feature>
<evidence type="ECO:0000256" key="10">
    <source>
        <dbReference type="ARBA" id="ARBA00022723"/>
    </source>
</evidence>
<evidence type="ECO:0000256" key="6">
    <source>
        <dbReference type="ARBA" id="ARBA00012180"/>
    </source>
</evidence>
<dbReference type="InterPro" id="IPR036397">
    <property type="entry name" value="RNaseH_sf"/>
</dbReference>
<dbReference type="CDD" id="cd07182">
    <property type="entry name" value="RNase_HII_bacteria_HII_like"/>
    <property type="match status" value="1"/>
</dbReference>
<evidence type="ECO:0000256" key="8">
    <source>
        <dbReference type="ARBA" id="ARBA00022490"/>
    </source>
</evidence>
<evidence type="ECO:0000256" key="4">
    <source>
        <dbReference type="ARBA" id="ARBA00004496"/>
    </source>
</evidence>
<feature type="binding site" evidence="14 15">
    <location>
        <position position="99"/>
    </location>
    <ligand>
        <name>a divalent metal cation</name>
        <dbReference type="ChEBI" id="CHEBI:60240"/>
    </ligand>
</feature>
<dbReference type="GO" id="GO:0003723">
    <property type="term" value="F:RNA binding"/>
    <property type="evidence" value="ECO:0007669"/>
    <property type="project" value="UniProtKB-UniRule"/>
</dbReference>
<dbReference type="GO" id="GO:0006298">
    <property type="term" value="P:mismatch repair"/>
    <property type="evidence" value="ECO:0007669"/>
    <property type="project" value="TreeGrafter"/>
</dbReference>
<keyword evidence="9 14" id="KW-0540">Nuclease</keyword>
<feature type="binding site" evidence="14 15">
    <location>
        <position position="7"/>
    </location>
    <ligand>
        <name>a divalent metal cation</name>
        <dbReference type="ChEBI" id="CHEBI:60240"/>
    </ligand>
</feature>
<keyword evidence="13 14" id="KW-0464">Manganese</keyword>
<keyword evidence="8 14" id="KW-0963">Cytoplasm</keyword>
<evidence type="ECO:0000313" key="18">
    <source>
        <dbReference type="EMBL" id="GBR77437.1"/>
    </source>
</evidence>
<dbReference type="GO" id="GO:0030145">
    <property type="term" value="F:manganese ion binding"/>
    <property type="evidence" value="ECO:0007669"/>
    <property type="project" value="UniProtKB-UniRule"/>
</dbReference>
<dbReference type="HAMAP" id="MF_00052_B">
    <property type="entry name" value="RNase_HII_B"/>
    <property type="match status" value="1"/>
</dbReference>
<comment type="cofactor">
    <cofactor evidence="14 15">
        <name>Mn(2+)</name>
        <dbReference type="ChEBI" id="CHEBI:29035"/>
    </cofactor>
    <cofactor evidence="14 15">
        <name>Mg(2+)</name>
        <dbReference type="ChEBI" id="CHEBI:18420"/>
    </cofactor>
    <text evidence="14 15">Manganese or magnesium. Binds 1 divalent metal ion per monomer in the absence of substrate. May bind a second metal ion after substrate binding.</text>
</comment>
<evidence type="ECO:0000256" key="7">
    <source>
        <dbReference type="ARBA" id="ARBA00019179"/>
    </source>
</evidence>
<dbReference type="PROSITE" id="PS51975">
    <property type="entry name" value="RNASE_H_2"/>
    <property type="match status" value="1"/>
</dbReference>
<comment type="caution">
    <text evidence="18">The sequence shown here is derived from an EMBL/GenBank/DDBJ whole genome shotgun (WGS) entry which is preliminary data.</text>
</comment>
<comment type="catalytic activity">
    <reaction evidence="1 14 15 16">
        <text>Endonucleolytic cleavage to 5'-phosphomonoester.</text>
        <dbReference type="EC" id="3.1.26.4"/>
    </reaction>
</comment>
<dbReference type="AlphaFoldDB" id="A0A388TJE6"/>
<organism evidence="18 19">
    <name type="scientific">Candidatus Termititenax dinenymphae</name>
    <dbReference type="NCBI Taxonomy" id="2218523"/>
    <lineage>
        <taxon>Bacteria</taxon>
        <taxon>Bacillati</taxon>
        <taxon>Candidatus Margulisiibacteriota</taxon>
        <taxon>Candidatus Termititenacia</taxon>
        <taxon>Candidatus Termititenacales</taxon>
        <taxon>Candidatus Termititenacaceae</taxon>
        <taxon>Candidatus Termititenax</taxon>
    </lineage>
</organism>
<dbReference type="EMBL" id="BGZP01000002">
    <property type="protein sequence ID" value="GBR77437.1"/>
    <property type="molecule type" value="Genomic_DNA"/>
</dbReference>
<keyword evidence="10 14" id="KW-0479">Metal-binding</keyword>
<dbReference type="GO" id="GO:0032299">
    <property type="term" value="C:ribonuclease H2 complex"/>
    <property type="evidence" value="ECO:0007669"/>
    <property type="project" value="TreeGrafter"/>
</dbReference>
<dbReference type="InterPro" id="IPR024567">
    <property type="entry name" value="RNase_HII/HIII_dom"/>
</dbReference>
<dbReference type="InterPro" id="IPR012337">
    <property type="entry name" value="RNaseH-like_sf"/>
</dbReference>
<dbReference type="GO" id="GO:0005737">
    <property type="term" value="C:cytoplasm"/>
    <property type="evidence" value="ECO:0007669"/>
    <property type="project" value="UniProtKB-SubCell"/>
</dbReference>
<dbReference type="Proteomes" id="UP000282196">
    <property type="component" value="Unassembled WGS sequence"/>
</dbReference>
<evidence type="ECO:0000256" key="15">
    <source>
        <dbReference type="PROSITE-ProRule" id="PRU01319"/>
    </source>
</evidence>
<dbReference type="NCBIfam" id="NF000595">
    <property type="entry name" value="PRK00015.1-3"/>
    <property type="match status" value="1"/>
</dbReference>
<evidence type="ECO:0000256" key="12">
    <source>
        <dbReference type="ARBA" id="ARBA00022801"/>
    </source>
</evidence>
<proteinExistence type="inferred from homology"/>
<comment type="cofactor">
    <cofactor evidence="2">
        <name>Mg(2+)</name>
        <dbReference type="ChEBI" id="CHEBI:18420"/>
    </cofactor>
</comment>
<evidence type="ECO:0000256" key="5">
    <source>
        <dbReference type="ARBA" id="ARBA00007383"/>
    </source>
</evidence>
<keyword evidence="19" id="KW-1185">Reference proteome</keyword>
<dbReference type="EC" id="3.1.26.4" evidence="6 14"/>
<evidence type="ECO:0000256" key="11">
    <source>
        <dbReference type="ARBA" id="ARBA00022759"/>
    </source>
</evidence>
<comment type="similarity">
    <text evidence="5 14 16">Belongs to the RNase HII family.</text>
</comment>
<keyword evidence="12 14" id="KW-0378">Hydrolase</keyword>